<evidence type="ECO:0000313" key="1">
    <source>
        <dbReference type="EMBL" id="RFU77361.1"/>
    </source>
</evidence>
<dbReference type="AlphaFoldDB" id="A0A395NN38"/>
<evidence type="ECO:0000313" key="2">
    <source>
        <dbReference type="Proteomes" id="UP000266272"/>
    </source>
</evidence>
<reference evidence="1 2" key="1">
    <citation type="journal article" date="2018" name="PLoS Pathog.">
        <title>Evolution of structural diversity of trichothecenes, a family of toxins produced by plant pathogenic and entomopathogenic fungi.</title>
        <authorList>
            <person name="Proctor R.H."/>
            <person name="McCormick S.P."/>
            <person name="Kim H.S."/>
            <person name="Cardoza R.E."/>
            <person name="Stanley A.M."/>
            <person name="Lindo L."/>
            <person name="Kelly A."/>
            <person name="Brown D.W."/>
            <person name="Lee T."/>
            <person name="Vaughan M.M."/>
            <person name="Alexander N.J."/>
            <person name="Busman M."/>
            <person name="Gutierrez S."/>
        </authorList>
    </citation>
    <scope>NUCLEOTIDE SEQUENCE [LARGE SCALE GENOMIC DNA]</scope>
    <source>
        <strain evidence="1 2">IBT 40837</strain>
    </source>
</reference>
<sequence>MTPRELAPSPKYNTVELIPWDPSSDAHFQRLYAQRVACTWDMDLVGEWKEKVLEGKKFLYWITLSDDLSAKDDLLAKHIAKYPQEKEALIDTATTLANAPRTPTAVSFIPIGHIALDIYPDRNVQFSLPQSTVWIKSLYIS</sequence>
<feature type="non-terminal residue" evidence="1">
    <location>
        <position position="141"/>
    </location>
</feature>
<organism evidence="1 2">
    <name type="scientific">Trichoderma arundinaceum</name>
    <dbReference type="NCBI Taxonomy" id="490622"/>
    <lineage>
        <taxon>Eukaryota</taxon>
        <taxon>Fungi</taxon>
        <taxon>Dikarya</taxon>
        <taxon>Ascomycota</taxon>
        <taxon>Pezizomycotina</taxon>
        <taxon>Sordariomycetes</taxon>
        <taxon>Hypocreomycetidae</taxon>
        <taxon>Hypocreales</taxon>
        <taxon>Hypocreaceae</taxon>
        <taxon>Trichoderma</taxon>
    </lineage>
</organism>
<dbReference type="STRING" id="490622.A0A395NN38"/>
<proteinExistence type="predicted"/>
<dbReference type="EMBL" id="PXOA01000286">
    <property type="protein sequence ID" value="RFU77361.1"/>
    <property type="molecule type" value="Genomic_DNA"/>
</dbReference>
<dbReference type="Proteomes" id="UP000266272">
    <property type="component" value="Unassembled WGS sequence"/>
</dbReference>
<accession>A0A395NN38</accession>
<protein>
    <submittedName>
        <fullName evidence="1">Uncharacterized protein</fullName>
    </submittedName>
</protein>
<name>A0A395NN38_TRIAR</name>
<keyword evidence="2" id="KW-1185">Reference proteome</keyword>
<comment type="caution">
    <text evidence="1">The sequence shown here is derived from an EMBL/GenBank/DDBJ whole genome shotgun (WGS) entry which is preliminary data.</text>
</comment>
<gene>
    <name evidence="1" type="ORF">TARUN_4866</name>
</gene>
<dbReference type="OrthoDB" id="2326446at2759"/>